<proteinExistence type="predicted"/>
<dbReference type="RefSeq" id="WP_041864954.1">
    <property type="nucleotide sequence ID" value="NZ_MIPT01000001.1"/>
</dbReference>
<dbReference type="AlphaFoldDB" id="A0A1S1HCM6"/>
<sequence length="215" mass="23638">MSLSRRIFTLAVPAAALLALSGCATPFKADVARFQAMPAPQGQSFTIRPADPRNEGGLEFGQYADLVAQQLVSQGYVPAREGANATLTVTLDYGVDNGQQKVVTRPGFGAGYGGWGRPYGRWGYRSSFYYGWNDPFWYDPWAYPDVSSYTFYTSYLDMTISGQNGQRLFEGKAKARSTTDSLPTLVPNLVQAMFTNFPGRSGEEVRITIPPPKKD</sequence>
<keyword evidence="4" id="KW-1185">Reference proteome</keyword>
<comment type="caution">
    <text evidence="3">The sequence shown here is derived from an EMBL/GenBank/DDBJ whole genome shotgun (WGS) entry which is preliminary data.</text>
</comment>
<feature type="chain" id="PRO_5010174625" description="DUF4136 domain-containing protein" evidence="1">
    <location>
        <begin position="25"/>
        <end position="215"/>
    </location>
</feature>
<feature type="signal peptide" evidence="1">
    <location>
        <begin position="1"/>
        <end position="24"/>
    </location>
</feature>
<organism evidence="3 4">
    <name type="scientific">Edaphosphingomonas haloaromaticamans</name>
    <dbReference type="NCBI Taxonomy" id="653954"/>
    <lineage>
        <taxon>Bacteria</taxon>
        <taxon>Pseudomonadati</taxon>
        <taxon>Pseudomonadota</taxon>
        <taxon>Alphaproteobacteria</taxon>
        <taxon>Sphingomonadales</taxon>
        <taxon>Rhizorhabdaceae</taxon>
        <taxon>Edaphosphingomonas</taxon>
    </lineage>
</organism>
<dbReference type="Pfam" id="PF13590">
    <property type="entry name" value="DUF4136"/>
    <property type="match status" value="1"/>
</dbReference>
<dbReference type="EMBL" id="MIPT01000001">
    <property type="protein sequence ID" value="OHT19201.1"/>
    <property type="molecule type" value="Genomic_DNA"/>
</dbReference>
<dbReference type="Proteomes" id="UP000179467">
    <property type="component" value="Unassembled WGS sequence"/>
</dbReference>
<dbReference type="OrthoDB" id="7501218at2"/>
<evidence type="ECO:0000313" key="3">
    <source>
        <dbReference type="EMBL" id="OHT19201.1"/>
    </source>
</evidence>
<gene>
    <name evidence="3" type="ORF">BHE75_01184</name>
</gene>
<accession>A0A1S1HCM6</accession>
<evidence type="ECO:0000259" key="2">
    <source>
        <dbReference type="Pfam" id="PF13590"/>
    </source>
</evidence>
<dbReference type="Gene3D" id="3.30.160.670">
    <property type="match status" value="1"/>
</dbReference>
<reference evidence="3 4" key="1">
    <citation type="submission" date="2016-09" db="EMBL/GenBank/DDBJ databases">
        <title>Metabolic pathway, cell adaptation mechanisms and a novel monoxygenase revealed through proteogenomic-transcription analysis of a Sphingomonas haloaromaticamans strain degrading the fungicide ortho-phenylphenol.</title>
        <authorList>
            <person name="Perruchon C."/>
            <person name="Papadopoulou E.S."/>
            <person name="Rousidou C."/>
            <person name="Vasileiadis S."/>
            <person name="Tanou G."/>
            <person name="Amoutzias G."/>
            <person name="Molassiotis A."/>
            <person name="Karpouzas D.G."/>
        </authorList>
    </citation>
    <scope>NUCLEOTIDE SEQUENCE [LARGE SCALE GENOMIC DNA]</scope>
    <source>
        <strain evidence="3 4">P3</strain>
    </source>
</reference>
<protein>
    <recommendedName>
        <fullName evidence="2">DUF4136 domain-containing protein</fullName>
    </recommendedName>
</protein>
<name>A0A1S1HCM6_9SPHN</name>
<feature type="domain" description="DUF4136" evidence="2">
    <location>
        <begin position="41"/>
        <end position="199"/>
    </location>
</feature>
<keyword evidence="1" id="KW-0732">Signal</keyword>
<dbReference type="PROSITE" id="PS51257">
    <property type="entry name" value="PROKAR_LIPOPROTEIN"/>
    <property type="match status" value="1"/>
</dbReference>
<evidence type="ECO:0000313" key="4">
    <source>
        <dbReference type="Proteomes" id="UP000179467"/>
    </source>
</evidence>
<evidence type="ECO:0000256" key="1">
    <source>
        <dbReference type="SAM" id="SignalP"/>
    </source>
</evidence>
<dbReference type="InterPro" id="IPR025411">
    <property type="entry name" value="DUF4136"/>
</dbReference>